<evidence type="ECO:0000256" key="7">
    <source>
        <dbReference type="ARBA" id="ARBA00023004"/>
    </source>
</evidence>
<dbReference type="GO" id="GO:0020037">
    <property type="term" value="F:heme binding"/>
    <property type="evidence" value="ECO:0007669"/>
    <property type="project" value="InterPro"/>
</dbReference>
<dbReference type="SUPFAM" id="SSF46626">
    <property type="entry name" value="Cytochrome c"/>
    <property type="match status" value="1"/>
</dbReference>
<sequence length="621" mass="66296">MDTAYRFGQPAWYKCLWGIVASLLIPATTGFSQKLDFTVATEGQKVYMATCNNCHKAEAGVGAPGYFVLAQMPPRAILAALETGKMREQAKELTNDQRKAVAQWLASKTLKENPIPQEAYGQFSLPEGKSALVYHSGWGGNLEGTGYRSAQQAGISPTTVGNLKLKWSFAFPDVSQVRSKPAIVGDWLIIGTHFGEVYSIHKKTGKIGWRFLAKAAVRGAISVVQSNDGIRAFFADNNTNAYAIDVKTGNLLWESKAGKHPQSGNTGSVAVYDNMVYVPLTSNEVVSVLDPTYPCCSSSGEIVALDARSGKEVWRHRVITEEAKVAGKKKNGSPFYGPSGAIVWSSPTVDTKRGLLYFGTGENYTSPATTTSDAIQALNLKTGKLAWSFQSTKDDTWNLACPGNPNCPEKVGPDFDFGMAPILTKQPSGKDILVVGQKAGIVYGLSPDNGKVIWQTRIGRGGALGGIHWGMATDGKYVYAANADNKYGINPKVDSLIKPEPGLFALDIATGKIVWKTAAPSCDGKKGCIEANSAAPTVIPGLVFAGTLDGHIRAYSTTDGKILWDYDTVKAYQSVNGIEGKGGSIDGSAPVVADGMLFVNSGYGLFGELPGNVLLAFEIEK</sequence>
<evidence type="ECO:0000256" key="5">
    <source>
        <dbReference type="ARBA" id="ARBA00022729"/>
    </source>
</evidence>
<evidence type="ECO:0000256" key="6">
    <source>
        <dbReference type="ARBA" id="ARBA00023002"/>
    </source>
</evidence>
<feature type="domain" description="Cytochrome c" evidence="9">
    <location>
        <begin position="38"/>
        <end position="109"/>
    </location>
</feature>
<dbReference type="PANTHER" id="PTHR32303:SF10">
    <property type="entry name" value="OUTER MEMBRANE PROTEIN ASSEMBLY FACTOR BAMB"/>
    <property type="match status" value="1"/>
</dbReference>
<evidence type="ECO:0000256" key="3">
    <source>
        <dbReference type="ARBA" id="ARBA00022617"/>
    </source>
</evidence>
<evidence type="ECO:0000313" key="10">
    <source>
        <dbReference type="EMBL" id="MVM32962.1"/>
    </source>
</evidence>
<dbReference type="GO" id="GO:0016491">
    <property type="term" value="F:oxidoreductase activity"/>
    <property type="evidence" value="ECO:0007669"/>
    <property type="project" value="UniProtKB-KW"/>
</dbReference>
<dbReference type="PANTHER" id="PTHR32303">
    <property type="entry name" value="QUINOPROTEIN ALCOHOL DEHYDROGENASE (CYTOCHROME C)"/>
    <property type="match status" value="1"/>
</dbReference>
<dbReference type="Pfam" id="PF01011">
    <property type="entry name" value="PQQ"/>
    <property type="match status" value="1"/>
</dbReference>
<evidence type="ECO:0000256" key="1">
    <source>
        <dbReference type="ARBA" id="ARBA00001931"/>
    </source>
</evidence>
<protein>
    <submittedName>
        <fullName evidence="10">PQQ-binding-like beta-propeller repeat protein</fullName>
    </submittedName>
</protein>
<dbReference type="Pfam" id="PF13442">
    <property type="entry name" value="Cytochrome_CBB3"/>
    <property type="match status" value="1"/>
</dbReference>
<keyword evidence="4 8" id="KW-0479">Metal-binding</keyword>
<dbReference type="InterPro" id="IPR009056">
    <property type="entry name" value="Cyt_c-like_dom"/>
</dbReference>
<comment type="cofactor">
    <cofactor evidence="1">
        <name>pyrroloquinoline quinone</name>
        <dbReference type="ChEBI" id="CHEBI:58442"/>
    </cofactor>
</comment>
<keyword evidence="5" id="KW-0732">Signal</keyword>
<dbReference type="PROSITE" id="PS51007">
    <property type="entry name" value="CYTC"/>
    <property type="match status" value="1"/>
</dbReference>
<dbReference type="InterPro" id="IPR018391">
    <property type="entry name" value="PQQ_b-propeller_rpt"/>
</dbReference>
<comment type="caution">
    <text evidence="10">The sequence shown here is derived from an EMBL/GenBank/DDBJ whole genome shotgun (WGS) entry which is preliminary data.</text>
</comment>
<keyword evidence="6" id="KW-0560">Oxidoreductase</keyword>
<keyword evidence="3 8" id="KW-0349">Heme</keyword>
<keyword evidence="11" id="KW-1185">Reference proteome</keyword>
<proteinExistence type="inferred from homology"/>
<comment type="similarity">
    <text evidence="2">Belongs to the bacterial PQQ dehydrogenase family.</text>
</comment>
<name>A0A7K1SGM3_9BACT</name>
<evidence type="ECO:0000256" key="2">
    <source>
        <dbReference type="ARBA" id="ARBA00008156"/>
    </source>
</evidence>
<dbReference type="Proteomes" id="UP000436006">
    <property type="component" value="Unassembled WGS sequence"/>
</dbReference>
<dbReference type="InterPro" id="IPR011047">
    <property type="entry name" value="Quinoprotein_ADH-like_sf"/>
</dbReference>
<keyword evidence="7 8" id="KW-0408">Iron</keyword>
<accession>A0A7K1SGM3</accession>
<dbReference type="RefSeq" id="WP_157587679.1">
    <property type="nucleotide sequence ID" value="NZ_WPIN01000009.1"/>
</dbReference>
<gene>
    <name evidence="10" type="ORF">GO755_23175</name>
</gene>
<dbReference type="SUPFAM" id="SSF50998">
    <property type="entry name" value="Quinoprotein alcohol dehydrogenase-like"/>
    <property type="match status" value="1"/>
</dbReference>
<dbReference type="GO" id="GO:0046872">
    <property type="term" value="F:metal ion binding"/>
    <property type="evidence" value="ECO:0007669"/>
    <property type="project" value="UniProtKB-KW"/>
</dbReference>
<evidence type="ECO:0000259" key="9">
    <source>
        <dbReference type="PROSITE" id="PS51007"/>
    </source>
</evidence>
<reference evidence="10 11" key="1">
    <citation type="submission" date="2019-12" db="EMBL/GenBank/DDBJ databases">
        <title>Spirosoma sp. HMF4905 genome sequencing and assembly.</title>
        <authorList>
            <person name="Kang H."/>
            <person name="Cha I."/>
            <person name="Kim H."/>
            <person name="Joh K."/>
        </authorList>
    </citation>
    <scope>NUCLEOTIDE SEQUENCE [LARGE SCALE GENOMIC DNA]</scope>
    <source>
        <strain evidence="10 11">HMF4905</strain>
    </source>
</reference>
<dbReference type="Gene3D" id="1.10.760.10">
    <property type="entry name" value="Cytochrome c-like domain"/>
    <property type="match status" value="1"/>
</dbReference>
<evidence type="ECO:0000313" key="11">
    <source>
        <dbReference type="Proteomes" id="UP000436006"/>
    </source>
</evidence>
<dbReference type="SMART" id="SM00564">
    <property type="entry name" value="PQQ"/>
    <property type="match status" value="7"/>
</dbReference>
<dbReference type="InterPro" id="IPR002372">
    <property type="entry name" value="PQQ_rpt_dom"/>
</dbReference>
<dbReference type="Gene3D" id="2.140.10.10">
    <property type="entry name" value="Quinoprotein alcohol dehydrogenase-like superfamily"/>
    <property type="match status" value="2"/>
</dbReference>
<evidence type="ECO:0000256" key="8">
    <source>
        <dbReference type="PROSITE-ProRule" id="PRU00433"/>
    </source>
</evidence>
<dbReference type="GO" id="GO:0009055">
    <property type="term" value="F:electron transfer activity"/>
    <property type="evidence" value="ECO:0007669"/>
    <property type="project" value="InterPro"/>
</dbReference>
<dbReference type="InterPro" id="IPR036909">
    <property type="entry name" value="Cyt_c-like_dom_sf"/>
</dbReference>
<dbReference type="EMBL" id="WPIN01000009">
    <property type="protein sequence ID" value="MVM32962.1"/>
    <property type="molecule type" value="Genomic_DNA"/>
</dbReference>
<dbReference type="AlphaFoldDB" id="A0A7K1SGM3"/>
<evidence type="ECO:0000256" key="4">
    <source>
        <dbReference type="ARBA" id="ARBA00022723"/>
    </source>
</evidence>
<organism evidence="10 11">
    <name type="scientific">Spirosoma arboris</name>
    <dbReference type="NCBI Taxonomy" id="2682092"/>
    <lineage>
        <taxon>Bacteria</taxon>
        <taxon>Pseudomonadati</taxon>
        <taxon>Bacteroidota</taxon>
        <taxon>Cytophagia</taxon>
        <taxon>Cytophagales</taxon>
        <taxon>Cytophagaceae</taxon>
        <taxon>Spirosoma</taxon>
    </lineage>
</organism>